<dbReference type="GO" id="GO:0008285">
    <property type="term" value="P:negative regulation of cell population proliferation"/>
    <property type="evidence" value="ECO:0007669"/>
    <property type="project" value="TreeGrafter"/>
</dbReference>
<sequence>MRAQLLLETYSDSSISNAFTLLSRKYGALVSFSKEVMHQLEHHFQEHQQQQCMFSECIELIDVSRERLNDCNRPSSSIDEINAKLSSLKALSNSMEQAQNKIRYTMELTEKVIANTDSDGEFNKTLRQFKVWLEEIESEIEATGKQELNSLIEKKSVLEKYSTILKDLQAHESVAKRLKGDVDEHPTVREEILECLEKYNNFLLISQNCTSQLTLEIEELEKFKNAYATAETWLREAKLSLHNIGLQADSIAAIEEKLVSFRKVEESLPEGEVLVAKATELGNAAGNNMGFLGRERIAKELETLNSTYEELVQSVKELRFGLERCLDAWTEFESSKNETEKWLSDIQNKIKPYMESSSELNDSDRLEKLKELNNEITDHKIDVDSLNALCENLVEVSSFSACRDQVVSLSGEYNNLASNVSDVIGKLEKYICNQGEFTDSKNEYLAWYNQNKTILDENCDMKETKKLFKTTTEHEIAQCCSSRRPTSS</sequence>
<keyword evidence="7" id="KW-1185">Reference proteome</keyword>
<reference evidence="6" key="1">
    <citation type="submission" date="2020-08" db="EMBL/GenBank/DDBJ databases">
        <title>Multicomponent nature underlies the extraordinary mechanical properties of spider dragline silk.</title>
        <authorList>
            <person name="Kono N."/>
            <person name="Nakamura H."/>
            <person name="Mori M."/>
            <person name="Yoshida Y."/>
            <person name="Ohtoshi R."/>
            <person name="Malay A.D."/>
            <person name="Moran D.A.P."/>
            <person name="Tomita M."/>
            <person name="Numata K."/>
            <person name="Arakawa K."/>
        </authorList>
    </citation>
    <scope>NUCLEOTIDE SEQUENCE</scope>
</reference>
<organism evidence="6 7">
    <name type="scientific">Trichonephila inaurata madagascariensis</name>
    <dbReference type="NCBI Taxonomy" id="2747483"/>
    <lineage>
        <taxon>Eukaryota</taxon>
        <taxon>Metazoa</taxon>
        <taxon>Ecdysozoa</taxon>
        <taxon>Arthropoda</taxon>
        <taxon>Chelicerata</taxon>
        <taxon>Arachnida</taxon>
        <taxon>Araneae</taxon>
        <taxon>Araneomorphae</taxon>
        <taxon>Entelegynae</taxon>
        <taxon>Araneoidea</taxon>
        <taxon>Nephilidae</taxon>
        <taxon>Trichonephila</taxon>
        <taxon>Trichonephila inaurata</taxon>
    </lineage>
</organism>
<dbReference type="GO" id="GO:0034993">
    <property type="term" value="C:meiotic nuclear membrane microtubule tethering complex"/>
    <property type="evidence" value="ECO:0007669"/>
    <property type="project" value="TreeGrafter"/>
</dbReference>
<dbReference type="Pfam" id="PF00435">
    <property type="entry name" value="Spectrin"/>
    <property type="match status" value="1"/>
</dbReference>
<dbReference type="PANTHER" id="PTHR47535:SF7">
    <property type="entry name" value="CALMIN"/>
    <property type="match status" value="1"/>
</dbReference>
<dbReference type="GO" id="GO:0005737">
    <property type="term" value="C:cytoplasm"/>
    <property type="evidence" value="ECO:0007669"/>
    <property type="project" value="TreeGrafter"/>
</dbReference>
<keyword evidence="2" id="KW-0812">Transmembrane</keyword>
<dbReference type="EMBL" id="BMAV01001793">
    <property type="protein sequence ID" value="GFY40262.1"/>
    <property type="molecule type" value="Genomic_DNA"/>
</dbReference>
<dbReference type="InterPro" id="IPR052403">
    <property type="entry name" value="LINC-complex_assoc"/>
</dbReference>
<protein>
    <submittedName>
        <fullName evidence="6">Nesprin-1</fullName>
    </submittedName>
</protein>
<dbReference type="GO" id="GO:0007097">
    <property type="term" value="P:nuclear migration"/>
    <property type="evidence" value="ECO:0007669"/>
    <property type="project" value="TreeGrafter"/>
</dbReference>
<dbReference type="InterPro" id="IPR018159">
    <property type="entry name" value="Spectrin/alpha-actinin"/>
</dbReference>
<name>A0A8X7BRT1_9ARAC</name>
<dbReference type="GO" id="GO:0051015">
    <property type="term" value="F:actin filament binding"/>
    <property type="evidence" value="ECO:0007669"/>
    <property type="project" value="TreeGrafter"/>
</dbReference>
<dbReference type="PANTHER" id="PTHR47535">
    <property type="entry name" value="MUSCLE-SPECIFIC PROTEIN 300 KDA, ISOFORM G"/>
    <property type="match status" value="1"/>
</dbReference>
<dbReference type="Gene3D" id="1.20.58.60">
    <property type="match status" value="3"/>
</dbReference>
<keyword evidence="3" id="KW-0677">Repeat</keyword>
<dbReference type="SMART" id="SM00150">
    <property type="entry name" value="SPEC"/>
    <property type="match status" value="2"/>
</dbReference>
<proteinExistence type="predicted"/>
<evidence type="ECO:0000313" key="6">
    <source>
        <dbReference type="EMBL" id="GFY40262.1"/>
    </source>
</evidence>
<keyword evidence="5" id="KW-0472">Membrane</keyword>
<gene>
    <name evidence="6" type="primary">Syne1_1</name>
    <name evidence="6" type="ORF">TNIN_406441</name>
</gene>
<evidence type="ECO:0000256" key="5">
    <source>
        <dbReference type="ARBA" id="ARBA00023136"/>
    </source>
</evidence>
<dbReference type="GO" id="GO:0005640">
    <property type="term" value="C:nuclear outer membrane"/>
    <property type="evidence" value="ECO:0007669"/>
    <property type="project" value="TreeGrafter"/>
</dbReference>
<dbReference type="OrthoDB" id="6538186at2759"/>
<keyword evidence="4" id="KW-1133">Transmembrane helix</keyword>
<evidence type="ECO:0000313" key="7">
    <source>
        <dbReference type="Proteomes" id="UP000886998"/>
    </source>
</evidence>
<comment type="subcellular location">
    <subcellularLocation>
        <location evidence="1">Membrane</location>
    </subcellularLocation>
</comment>
<dbReference type="AlphaFoldDB" id="A0A8X7BRT1"/>
<dbReference type="Proteomes" id="UP000886998">
    <property type="component" value="Unassembled WGS sequence"/>
</dbReference>
<evidence type="ECO:0000256" key="2">
    <source>
        <dbReference type="ARBA" id="ARBA00022692"/>
    </source>
</evidence>
<dbReference type="CDD" id="cd00176">
    <property type="entry name" value="SPEC"/>
    <property type="match status" value="1"/>
</dbReference>
<comment type="caution">
    <text evidence="6">The sequence shown here is derived from an EMBL/GenBank/DDBJ whole genome shotgun (WGS) entry which is preliminary data.</text>
</comment>
<accession>A0A8X7BRT1</accession>
<dbReference type="InterPro" id="IPR002017">
    <property type="entry name" value="Spectrin_repeat"/>
</dbReference>
<evidence type="ECO:0000256" key="4">
    <source>
        <dbReference type="ARBA" id="ARBA00022989"/>
    </source>
</evidence>
<evidence type="ECO:0000256" key="1">
    <source>
        <dbReference type="ARBA" id="ARBA00004370"/>
    </source>
</evidence>
<evidence type="ECO:0000256" key="3">
    <source>
        <dbReference type="ARBA" id="ARBA00022737"/>
    </source>
</evidence>
<dbReference type="SUPFAM" id="SSF46966">
    <property type="entry name" value="Spectrin repeat"/>
    <property type="match status" value="3"/>
</dbReference>